<organism evidence="4 5">
    <name type="scientific">Cellulomonas carbonis T26</name>
    <dbReference type="NCBI Taxonomy" id="947969"/>
    <lineage>
        <taxon>Bacteria</taxon>
        <taxon>Bacillati</taxon>
        <taxon>Actinomycetota</taxon>
        <taxon>Actinomycetes</taxon>
        <taxon>Micrococcales</taxon>
        <taxon>Cellulomonadaceae</taxon>
        <taxon>Cellulomonas</taxon>
    </lineage>
</organism>
<feature type="chain" id="PRO_5038792457" description="Thioredoxin domain-containing protein" evidence="3">
    <location>
        <begin position="19"/>
        <end position="504"/>
    </location>
</feature>
<keyword evidence="3" id="KW-0732">Signal</keyword>
<gene>
    <name evidence="4" type="ORF">N868_02340</name>
</gene>
<feature type="region of interest" description="Disordered" evidence="1">
    <location>
        <begin position="456"/>
        <end position="504"/>
    </location>
</feature>
<feature type="transmembrane region" description="Helical" evidence="2">
    <location>
        <begin position="186"/>
        <end position="211"/>
    </location>
</feature>
<keyword evidence="2" id="KW-1133">Transmembrane helix</keyword>
<protein>
    <recommendedName>
        <fullName evidence="6">Thioredoxin domain-containing protein</fullName>
    </recommendedName>
</protein>
<comment type="caution">
    <text evidence="4">The sequence shown here is derived from an EMBL/GenBank/DDBJ whole genome shotgun (WGS) entry which is preliminary data.</text>
</comment>
<reference evidence="4 5" key="1">
    <citation type="submission" date="2013-08" db="EMBL/GenBank/DDBJ databases">
        <title>Genome sequencing of Cellulomonas carbonis T26.</title>
        <authorList>
            <person name="Chen F."/>
            <person name="Li Y."/>
            <person name="Wang G."/>
        </authorList>
    </citation>
    <scope>NUCLEOTIDE SEQUENCE [LARGE SCALE GENOMIC DNA]</scope>
    <source>
        <strain evidence="4 5">T26</strain>
    </source>
</reference>
<evidence type="ECO:0000256" key="1">
    <source>
        <dbReference type="SAM" id="MobiDB-lite"/>
    </source>
</evidence>
<keyword evidence="2" id="KW-0472">Membrane</keyword>
<feature type="transmembrane region" description="Helical" evidence="2">
    <location>
        <begin position="223"/>
        <end position="249"/>
    </location>
</feature>
<feature type="transmembrane region" description="Helical" evidence="2">
    <location>
        <begin position="390"/>
        <end position="408"/>
    </location>
</feature>
<dbReference type="AlphaFoldDB" id="A0A0A0BN50"/>
<keyword evidence="5" id="KW-1185">Reference proteome</keyword>
<evidence type="ECO:0008006" key="6">
    <source>
        <dbReference type="Google" id="ProtNLM"/>
    </source>
</evidence>
<evidence type="ECO:0000256" key="2">
    <source>
        <dbReference type="SAM" id="Phobius"/>
    </source>
</evidence>
<reference evidence="4 5" key="2">
    <citation type="journal article" date="2015" name="Stand. Genomic Sci.">
        <title>Draft genome sequence of Cellulomonas carbonis T26(T) and comparative analysis of six Cellulomonas genomes.</title>
        <authorList>
            <person name="Zhuang W."/>
            <person name="Zhang S."/>
            <person name="Xia X."/>
            <person name="Wang G."/>
        </authorList>
    </citation>
    <scope>NUCLEOTIDE SEQUENCE [LARGE SCALE GENOMIC DNA]</scope>
    <source>
        <strain evidence="4 5">T26</strain>
    </source>
</reference>
<keyword evidence="2" id="KW-0812">Transmembrane</keyword>
<dbReference type="SUPFAM" id="SSF52833">
    <property type="entry name" value="Thioredoxin-like"/>
    <property type="match status" value="1"/>
</dbReference>
<feature type="transmembrane region" description="Helical" evidence="2">
    <location>
        <begin position="309"/>
        <end position="338"/>
    </location>
</feature>
<feature type="transmembrane region" description="Helical" evidence="2">
    <location>
        <begin position="255"/>
        <end position="274"/>
    </location>
</feature>
<evidence type="ECO:0000256" key="3">
    <source>
        <dbReference type="SAM" id="SignalP"/>
    </source>
</evidence>
<dbReference type="InterPro" id="IPR036249">
    <property type="entry name" value="Thioredoxin-like_sf"/>
</dbReference>
<name>A0A0A0BN50_9CELL</name>
<dbReference type="EMBL" id="AXCY01000100">
    <property type="protein sequence ID" value="KGM09386.1"/>
    <property type="molecule type" value="Genomic_DNA"/>
</dbReference>
<proteinExistence type="predicted"/>
<dbReference type="Proteomes" id="UP000029839">
    <property type="component" value="Unassembled WGS sequence"/>
</dbReference>
<dbReference type="Gene3D" id="3.40.30.10">
    <property type="entry name" value="Glutaredoxin"/>
    <property type="match status" value="1"/>
</dbReference>
<feature type="transmembrane region" description="Helical" evidence="2">
    <location>
        <begin position="358"/>
        <end position="378"/>
    </location>
</feature>
<feature type="compositionally biased region" description="Gly residues" evidence="1">
    <location>
        <begin position="456"/>
        <end position="466"/>
    </location>
</feature>
<evidence type="ECO:0000313" key="5">
    <source>
        <dbReference type="Proteomes" id="UP000029839"/>
    </source>
</evidence>
<sequence length="504" mass="51354">MHRTARVLLLLVASLALAAAPAAALQPAGPTPSVAAPVAATATADDDVTLVRFTGEGCPRCREQSAWLEDAASRYPGLTVVEHEVWRDAANRALFVRTGEELGFEASSVPTTVLGGRVWIGWTDEIAADLEAALDDASAGRSVPAGVYGTPGSGTCDDASLTCEAGAAASVDVPLIGEVDLGRSSLLASTLAIGFVDGINPCSLWAVSVLLTIVVRTASRRRVVAVGTTFLLVTAGMYALYMAGIYSALTVASHLGAIQAVVAVVAGVVGVVGIKDYFAFRKGVSLSIADSAKPGLYRRMRAAAGADRLVPALLATVALAVAVSLLETPCTAGFPVLWTGLLQANGVGPAEAAGLFGAYMVPFLLDELAVFGLAVVTMRATRMQERHGRLLKLVAGVTMVALAAVMVVDPTVMESPVAALGVFAGAIALTVVVHAVTTRLRTRAARVRGAVAPGGVGGPAQGGVRAGSGPVQGPARTRDETSATDDGTTGRRTARPVGTKETAL</sequence>
<accession>A0A0A0BN50</accession>
<feature type="transmembrane region" description="Helical" evidence="2">
    <location>
        <begin position="420"/>
        <end position="438"/>
    </location>
</feature>
<feature type="signal peptide" evidence="3">
    <location>
        <begin position="1"/>
        <end position="18"/>
    </location>
</feature>
<evidence type="ECO:0000313" key="4">
    <source>
        <dbReference type="EMBL" id="KGM09386.1"/>
    </source>
</evidence>